<gene>
    <name evidence="3" type="ORF">AEST_12900</name>
</gene>
<comment type="similarity">
    <text evidence="1">Belongs to the RelE toxin family.</text>
</comment>
<dbReference type="PANTHER" id="PTHR33755">
    <property type="entry name" value="TOXIN PARE1-RELATED"/>
    <property type="match status" value="1"/>
</dbReference>
<dbReference type="AlphaFoldDB" id="J1Q462"/>
<accession>J1Q462</accession>
<evidence type="ECO:0000256" key="2">
    <source>
        <dbReference type="ARBA" id="ARBA00022649"/>
    </source>
</evidence>
<dbReference type="RefSeq" id="WP_008607855.1">
    <property type="nucleotide sequence ID" value="NZ_ALAB01000011.1"/>
</dbReference>
<protein>
    <recommendedName>
        <fullName evidence="5">Plasmid stabilization system</fullName>
    </recommendedName>
</protein>
<evidence type="ECO:0008006" key="5">
    <source>
        <dbReference type="Google" id="ProtNLM"/>
    </source>
</evidence>
<evidence type="ECO:0000313" key="4">
    <source>
        <dbReference type="Proteomes" id="UP000012043"/>
    </source>
</evidence>
<dbReference type="PANTHER" id="PTHR33755:SF5">
    <property type="entry name" value="TYPE II TOXIN-ANTITOXIN SYSTEM RELE_PARE FAMILY TOXIN"/>
    <property type="match status" value="1"/>
</dbReference>
<keyword evidence="4" id="KW-1185">Reference proteome</keyword>
<evidence type="ECO:0000256" key="1">
    <source>
        <dbReference type="ARBA" id="ARBA00006226"/>
    </source>
</evidence>
<dbReference type="PATRIC" id="fig|1197174.4.peg.1261"/>
<dbReference type="Gene3D" id="3.30.2310.20">
    <property type="entry name" value="RelE-like"/>
    <property type="match status" value="1"/>
</dbReference>
<keyword evidence="2" id="KW-1277">Toxin-antitoxin system</keyword>
<dbReference type="InterPro" id="IPR007712">
    <property type="entry name" value="RelE/ParE_toxin"/>
</dbReference>
<comment type="caution">
    <text evidence="3">The sequence shown here is derived from an EMBL/GenBank/DDBJ whole genome shotgun (WGS) entry which is preliminary data.</text>
</comment>
<dbReference type="EMBL" id="ALAB01000011">
    <property type="protein sequence ID" value="EJI85888.1"/>
    <property type="molecule type" value="Genomic_DNA"/>
</dbReference>
<reference evidence="3 4" key="1">
    <citation type="journal article" date="2012" name="J. Bacteriol.">
        <title>Genome Sequence of Pectin-Degrading Alishewanella aestuarii Strain B11T, Isolated from Tidal Flat Sediment.</title>
        <authorList>
            <person name="Jung J."/>
            <person name="Choi S."/>
            <person name="Chun J."/>
            <person name="Park W."/>
        </authorList>
    </citation>
    <scope>NUCLEOTIDE SEQUENCE [LARGE SCALE GENOMIC DNA]</scope>
    <source>
        <strain evidence="3 4">B11</strain>
    </source>
</reference>
<sequence>MKLVITHSAIKDLQEIKAFYAAQAVPEVGQRFVTTILDKVQNLVLQPDVGRIVPEFCQAHIRELIYPPFRILYLRDSSAVSVIRVWRSERQLLLPEDEE</sequence>
<dbReference type="Pfam" id="PF05016">
    <property type="entry name" value="ParE_toxin"/>
    <property type="match status" value="1"/>
</dbReference>
<dbReference type="InterPro" id="IPR035093">
    <property type="entry name" value="RelE/ParE_toxin_dom_sf"/>
</dbReference>
<dbReference type="InterPro" id="IPR051803">
    <property type="entry name" value="TA_system_RelE-like_toxin"/>
</dbReference>
<organism evidence="3 4">
    <name type="scientific">Alishewanella aestuarii B11</name>
    <dbReference type="NCBI Taxonomy" id="1197174"/>
    <lineage>
        <taxon>Bacteria</taxon>
        <taxon>Pseudomonadati</taxon>
        <taxon>Pseudomonadota</taxon>
        <taxon>Gammaproteobacteria</taxon>
        <taxon>Alteromonadales</taxon>
        <taxon>Alteromonadaceae</taxon>
        <taxon>Alishewanella</taxon>
    </lineage>
</organism>
<evidence type="ECO:0000313" key="3">
    <source>
        <dbReference type="EMBL" id="EJI85888.1"/>
    </source>
</evidence>
<dbReference type="Proteomes" id="UP000012043">
    <property type="component" value="Unassembled WGS sequence"/>
</dbReference>
<name>J1Q462_9ALTE</name>
<proteinExistence type="inferred from homology"/>